<organism evidence="2 3">
    <name type="scientific">Helicobacter trogontum</name>
    <dbReference type="NCBI Taxonomy" id="50960"/>
    <lineage>
        <taxon>Bacteria</taxon>
        <taxon>Pseudomonadati</taxon>
        <taxon>Campylobacterota</taxon>
        <taxon>Epsilonproteobacteria</taxon>
        <taxon>Campylobacterales</taxon>
        <taxon>Helicobacteraceae</taxon>
        <taxon>Helicobacter</taxon>
    </lineage>
</organism>
<keyword evidence="1" id="KW-0472">Membrane</keyword>
<feature type="non-terminal residue" evidence="2">
    <location>
        <position position="426"/>
    </location>
</feature>
<evidence type="ECO:0000313" key="2">
    <source>
        <dbReference type="EMBL" id="TLD81215.1"/>
    </source>
</evidence>
<comment type="caution">
    <text evidence="2">The sequence shown here is derived from an EMBL/GenBank/DDBJ whole genome shotgun (WGS) entry which is preliminary data.</text>
</comment>
<dbReference type="EMBL" id="JRPL02000026">
    <property type="protein sequence ID" value="TLD81215.1"/>
    <property type="molecule type" value="Genomic_DNA"/>
</dbReference>
<sequence length="426" mass="47361">MTISRLSIGTKFVSVLSIIVLCCIIVMLFVVSQNASSILAIESDKLLSNTASRYKNILEGAANEIFATTITSEAGLNNIFGERDLRESKVEQLLANIVDANRYSLAGFIIMSRDYTKEFIGSVSRVLPSGELAILAIDHKPTEPGGTEVITFPQDLLNRFPEISQTLSSKKVTMTDSDEILINGKKYYLKGAVTPIIHDGKTVGVVGNFLNLELLEERLANHQLDVFEGAQRFVINAHGQVLFNSDSERRAFTRLKDIRQLNHDPSASDLVEAAKTLKNGIFTYTSLRGIRSKAAVASLELWPGTKHYWSVVSIAPYDSIEKPINELRFILVSIGIPAIVVISLIAFIFIRITIATKIQHISYTLFEFFKYLNHQRKDPPQLLKIHVQDEIGVMARAINDNIEKTKLGLESDKALVAESLQVIDRA</sequence>
<reference evidence="2 3" key="1">
    <citation type="journal article" date="2014" name="Genome Announc.">
        <title>Draft genome sequences of eight enterohepatic helicobacter species isolated from both laboratory and wild rodents.</title>
        <authorList>
            <person name="Sheh A."/>
            <person name="Shen Z."/>
            <person name="Fox J.G."/>
        </authorList>
    </citation>
    <scope>NUCLEOTIDE SEQUENCE [LARGE SCALE GENOMIC DNA]</scope>
    <source>
        <strain evidence="2 3">ATCC 700114</strain>
    </source>
</reference>
<keyword evidence="1" id="KW-1133">Transmembrane helix</keyword>
<dbReference type="CDD" id="cd18774">
    <property type="entry name" value="PDC2_HK_sensor"/>
    <property type="match status" value="1"/>
</dbReference>
<gene>
    <name evidence="2" type="ORF">LS81_008935</name>
</gene>
<dbReference type="AlphaFoldDB" id="A0A4U8S5X0"/>
<dbReference type="Gene3D" id="3.30.450.20">
    <property type="entry name" value="PAS domain"/>
    <property type="match status" value="1"/>
</dbReference>
<name>A0A4U8S5X0_9HELI</name>
<keyword evidence="1" id="KW-0812">Transmembrane</keyword>
<proteinExistence type="predicted"/>
<evidence type="ECO:0000256" key="1">
    <source>
        <dbReference type="SAM" id="Phobius"/>
    </source>
</evidence>
<feature type="transmembrane region" description="Helical" evidence="1">
    <location>
        <begin position="329"/>
        <end position="350"/>
    </location>
</feature>
<accession>A0A4U8S5X0</accession>
<protein>
    <submittedName>
        <fullName evidence="2">Methyl-accepting chemotaxis protein</fullName>
    </submittedName>
</protein>
<evidence type="ECO:0000313" key="3">
    <source>
        <dbReference type="Proteomes" id="UP000029878"/>
    </source>
</evidence>
<feature type="transmembrane region" description="Helical" evidence="1">
    <location>
        <begin position="12"/>
        <end position="31"/>
    </location>
</feature>
<dbReference type="Proteomes" id="UP000029878">
    <property type="component" value="Unassembled WGS sequence"/>
</dbReference>